<dbReference type="Proteomes" id="UP001495910">
    <property type="component" value="Unassembled WGS sequence"/>
</dbReference>
<feature type="compositionally biased region" description="Polar residues" evidence="1">
    <location>
        <begin position="61"/>
        <end position="77"/>
    </location>
</feature>
<evidence type="ECO:0000313" key="2">
    <source>
        <dbReference type="EMBL" id="MEM4986402.1"/>
    </source>
</evidence>
<dbReference type="RefSeq" id="WP_342828187.1">
    <property type="nucleotide sequence ID" value="NZ_JBANDC010000002.1"/>
</dbReference>
<feature type="region of interest" description="Disordered" evidence="1">
    <location>
        <begin position="49"/>
        <end position="115"/>
    </location>
</feature>
<feature type="compositionally biased region" description="Gly residues" evidence="1">
    <location>
        <begin position="49"/>
        <end position="58"/>
    </location>
</feature>
<feature type="compositionally biased region" description="Basic residues" evidence="1">
    <location>
        <begin position="98"/>
        <end position="115"/>
    </location>
</feature>
<comment type="caution">
    <text evidence="2">The sequence shown here is derived from an EMBL/GenBank/DDBJ whole genome shotgun (WGS) entry which is preliminary data.</text>
</comment>
<feature type="compositionally biased region" description="Basic and acidic residues" evidence="1">
    <location>
        <begin position="80"/>
        <end position="94"/>
    </location>
</feature>
<dbReference type="EMBL" id="JBANDC010000002">
    <property type="protein sequence ID" value="MEM4986402.1"/>
    <property type="molecule type" value="Genomic_DNA"/>
</dbReference>
<proteinExistence type="predicted"/>
<gene>
    <name evidence="2" type="ORF">V8G57_03270</name>
</gene>
<accession>A0ABU9PQZ2</accession>
<sequence length="115" mass="12031">MPDISRLFEAMHKAIQFYKRGKNMFKNACIIGAAILLASASVTTFARGGGGGGGGTHFGGASSQHISSEGMKNTNGANAADRDKGLQRSADRANQKGLTHKKTNKGKAHTLKATQ</sequence>
<reference evidence="2 3" key="1">
    <citation type="submission" date="2024-02" db="EMBL/GenBank/DDBJ databases">
        <title>Draft genome sequence of Collimonas sp. strain H4R21, an effective mineral-weathering bacterial strain isolated from the beech rhizosphere.</title>
        <authorList>
            <person name="Morin E."/>
            <person name="Uroz S."/>
            <person name="Leveau J.H.J."/>
            <person name="Kumar R."/>
            <person name="Rey M.W."/>
            <person name="Pham J."/>
        </authorList>
    </citation>
    <scope>NUCLEOTIDE SEQUENCE [LARGE SCALE GENOMIC DNA]</scope>
    <source>
        <strain evidence="2 3">H4R21</strain>
    </source>
</reference>
<evidence type="ECO:0000313" key="3">
    <source>
        <dbReference type="Proteomes" id="UP001495910"/>
    </source>
</evidence>
<protein>
    <submittedName>
        <fullName evidence="2">Uncharacterized protein</fullName>
    </submittedName>
</protein>
<name>A0ABU9PQZ2_9BURK</name>
<organism evidence="2 3">
    <name type="scientific">Collimonas rhizosphaerae</name>
    <dbReference type="NCBI Taxonomy" id="3126357"/>
    <lineage>
        <taxon>Bacteria</taxon>
        <taxon>Pseudomonadati</taxon>
        <taxon>Pseudomonadota</taxon>
        <taxon>Betaproteobacteria</taxon>
        <taxon>Burkholderiales</taxon>
        <taxon>Oxalobacteraceae</taxon>
        <taxon>Collimonas</taxon>
    </lineage>
</organism>
<keyword evidence="3" id="KW-1185">Reference proteome</keyword>
<evidence type="ECO:0000256" key="1">
    <source>
        <dbReference type="SAM" id="MobiDB-lite"/>
    </source>
</evidence>